<dbReference type="InterPro" id="IPR004516">
    <property type="entry name" value="HisRS/HisZ"/>
</dbReference>
<feature type="region of interest" description="Disordered" evidence="11">
    <location>
        <begin position="293"/>
        <end position="315"/>
    </location>
</feature>
<dbReference type="GO" id="GO:0006427">
    <property type="term" value="P:histidyl-tRNA aminoacylation"/>
    <property type="evidence" value="ECO:0007669"/>
    <property type="project" value="TreeGrafter"/>
</dbReference>
<comment type="pathway">
    <text evidence="2 9">Amino-acid biosynthesis; L-histidine biosynthesis; L-histidine from 5-phospho-alpha-D-ribose 1-diphosphate: step 1/9.</text>
</comment>
<evidence type="ECO:0000256" key="10">
    <source>
        <dbReference type="PIRSR" id="PIRSR001549-1"/>
    </source>
</evidence>
<gene>
    <name evidence="9" type="primary">hisZ</name>
    <name evidence="13" type="ORF">AL072_15805</name>
</gene>
<protein>
    <recommendedName>
        <fullName evidence="6 9">ATP phosphoribosyltransferase regulatory subunit</fullName>
    </recommendedName>
</protein>
<evidence type="ECO:0000256" key="7">
    <source>
        <dbReference type="ARBA" id="ARBA00022490"/>
    </source>
</evidence>
<feature type="binding site" evidence="10">
    <location>
        <position position="129"/>
    </location>
    <ligand>
        <name>L-histidine</name>
        <dbReference type="ChEBI" id="CHEBI:57595"/>
    </ligand>
</feature>
<feature type="binding site" evidence="10">
    <location>
        <position position="115"/>
    </location>
    <ligand>
        <name>L-histidine</name>
        <dbReference type="ChEBI" id="CHEBI:57595"/>
    </ligand>
</feature>
<dbReference type="Gene3D" id="3.30.930.10">
    <property type="entry name" value="Bira Bifunctional Protein, Domain 2"/>
    <property type="match status" value="1"/>
</dbReference>
<feature type="domain" description="Aminoacyl-transfer RNA synthetases class-II family profile" evidence="12">
    <location>
        <begin position="28"/>
        <end position="342"/>
    </location>
</feature>
<accession>A0AAC8W0A9</accession>
<evidence type="ECO:0000256" key="5">
    <source>
        <dbReference type="ARBA" id="ARBA00011738"/>
    </source>
</evidence>
<keyword evidence="13" id="KW-0328">Glycosyltransferase</keyword>
<comment type="subunit">
    <text evidence="5">Homodimer.</text>
</comment>
<keyword evidence="9" id="KW-0028">Amino-acid biosynthesis</keyword>
<dbReference type="AlphaFoldDB" id="A0AAC8W0A9"/>
<evidence type="ECO:0000256" key="8">
    <source>
        <dbReference type="ARBA" id="ARBA00025246"/>
    </source>
</evidence>
<dbReference type="InterPro" id="IPR006195">
    <property type="entry name" value="aa-tRNA-synth_II"/>
</dbReference>
<keyword evidence="13" id="KW-0808">Transferase</keyword>
<evidence type="ECO:0000313" key="14">
    <source>
        <dbReference type="Proteomes" id="UP000069935"/>
    </source>
</evidence>
<dbReference type="GO" id="GO:0005737">
    <property type="term" value="C:cytoplasm"/>
    <property type="evidence" value="ECO:0007669"/>
    <property type="project" value="UniProtKB-SubCell"/>
</dbReference>
<comment type="similarity">
    <text evidence="3 9">Belongs to the class-II aminoacyl-tRNA synthetase family. HisZ subfamily.</text>
</comment>
<evidence type="ECO:0000256" key="11">
    <source>
        <dbReference type="SAM" id="MobiDB-lite"/>
    </source>
</evidence>
<comment type="subcellular location">
    <subcellularLocation>
        <location evidence="1 9">Cytoplasm</location>
    </subcellularLocation>
</comment>
<reference evidence="13 14" key="2">
    <citation type="journal article" date="2016" name="Genome Announc.">
        <title>Complete Genome Sequence of a Strain of Azospirillum thiophilum Isolated from a Sulfide Spring.</title>
        <authorList>
            <person name="Fomenkov A."/>
            <person name="Vincze T."/>
            <person name="Grabovich M."/>
            <person name="Anton B.P."/>
            <person name="Dubinina G."/>
            <person name="Orlova M."/>
            <person name="Belousova E."/>
            <person name="Roberts R.J."/>
        </authorList>
    </citation>
    <scope>NUCLEOTIDE SEQUENCE [LARGE SCALE GENOMIC DNA]</scope>
    <source>
        <strain evidence="13 14">BV-S</strain>
    </source>
</reference>
<dbReference type="InterPro" id="IPR045864">
    <property type="entry name" value="aa-tRNA-synth_II/BPL/LPL"/>
</dbReference>
<dbReference type="PROSITE" id="PS50862">
    <property type="entry name" value="AA_TRNA_LIGASE_II"/>
    <property type="match status" value="1"/>
</dbReference>
<feature type="binding site" evidence="10">
    <location>
        <begin position="85"/>
        <end position="87"/>
    </location>
    <ligand>
        <name>L-histidine</name>
        <dbReference type="ChEBI" id="CHEBI:57595"/>
    </ligand>
</feature>
<dbReference type="InterPro" id="IPR041715">
    <property type="entry name" value="HisRS-like_core"/>
</dbReference>
<evidence type="ECO:0000256" key="1">
    <source>
        <dbReference type="ARBA" id="ARBA00004496"/>
    </source>
</evidence>
<keyword evidence="7 9" id="KW-0963">Cytoplasm</keyword>
<dbReference type="PANTHER" id="PTHR43707:SF1">
    <property type="entry name" value="HISTIDINE--TRNA LIGASE, MITOCHONDRIAL-RELATED"/>
    <property type="match status" value="1"/>
</dbReference>
<evidence type="ECO:0000256" key="6">
    <source>
        <dbReference type="ARBA" id="ARBA00020397"/>
    </source>
</evidence>
<evidence type="ECO:0000313" key="13">
    <source>
        <dbReference type="EMBL" id="ALG72545.1"/>
    </source>
</evidence>
<dbReference type="KEGG" id="ati:AL072_15805"/>
<evidence type="ECO:0000256" key="4">
    <source>
        <dbReference type="ARBA" id="ARBA00011496"/>
    </source>
</evidence>
<dbReference type="Proteomes" id="UP000069935">
    <property type="component" value="Chromosome 2"/>
</dbReference>
<comment type="subunit">
    <text evidence="4 9">Heteromultimer composed of HisG and HisZ subunits.</text>
</comment>
<dbReference type="EMBL" id="CP012402">
    <property type="protein sequence ID" value="ALG72545.1"/>
    <property type="molecule type" value="Genomic_DNA"/>
</dbReference>
<feature type="binding site" evidence="10">
    <location>
        <position position="269"/>
    </location>
    <ligand>
        <name>L-histidine</name>
        <dbReference type="ChEBI" id="CHEBI:57595"/>
    </ligand>
</feature>
<dbReference type="PIRSF" id="PIRSF001549">
    <property type="entry name" value="His-tRNA_synth"/>
    <property type="match status" value="1"/>
</dbReference>
<organism evidence="13 14">
    <name type="scientific">Azospirillum thiophilum</name>
    <dbReference type="NCBI Taxonomy" id="528244"/>
    <lineage>
        <taxon>Bacteria</taxon>
        <taxon>Pseudomonadati</taxon>
        <taxon>Pseudomonadota</taxon>
        <taxon>Alphaproteobacteria</taxon>
        <taxon>Rhodospirillales</taxon>
        <taxon>Azospirillaceae</taxon>
        <taxon>Azospirillum</taxon>
    </lineage>
</organism>
<dbReference type="GO" id="GO:0016757">
    <property type="term" value="F:glycosyltransferase activity"/>
    <property type="evidence" value="ECO:0007669"/>
    <property type="project" value="UniProtKB-KW"/>
</dbReference>
<dbReference type="Pfam" id="PF13393">
    <property type="entry name" value="tRNA-synt_His"/>
    <property type="match status" value="1"/>
</dbReference>
<name>A0AAC8W0A9_9PROT</name>
<reference evidence="14" key="1">
    <citation type="submission" date="2015-08" db="EMBL/GenBank/DDBJ databases">
        <title>Complete Genome Sequence of Azospirillum thiophilum BV-S.</title>
        <authorList>
            <person name="Fomenkov A."/>
            <person name="Vincze T."/>
            <person name="Grabovich M."/>
            <person name="Dubinina G."/>
            <person name="Orlova M."/>
            <person name="Belousova E."/>
            <person name="Roberts R.J."/>
        </authorList>
    </citation>
    <scope>NUCLEOTIDE SEQUENCE [LARGE SCALE GENOMIC DNA]</scope>
    <source>
        <strain evidence="14">BV-S</strain>
    </source>
</reference>
<evidence type="ECO:0000256" key="9">
    <source>
        <dbReference type="HAMAP-Rule" id="MF_00125"/>
    </source>
</evidence>
<evidence type="ECO:0000256" key="3">
    <source>
        <dbReference type="ARBA" id="ARBA00005539"/>
    </source>
</evidence>
<evidence type="ECO:0000259" key="12">
    <source>
        <dbReference type="PROSITE" id="PS50862"/>
    </source>
</evidence>
<dbReference type="GO" id="GO:0000105">
    <property type="term" value="P:L-histidine biosynthetic process"/>
    <property type="evidence" value="ECO:0007669"/>
    <property type="project" value="UniProtKB-UniRule"/>
</dbReference>
<proteinExistence type="inferred from homology"/>
<dbReference type="HAMAP" id="MF_00125">
    <property type="entry name" value="HisZ"/>
    <property type="match status" value="1"/>
</dbReference>
<feature type="compositionally biased region" description="Basic and acidic residues" evidence="11">
    <location>
        <begin position="303"/>
        <end position="313"/>
    </location>
</feature>
<keyword evidence="9" id="KW-0368">Histidine biosynthesis</keyword>
<feature type="binding site" evidence="10">
    <location>
        <position position="133"/>
    </location>
    <ligand>
        <name>L-histidine</name>
        <dbReference type="ChEBI" id="CHEBI:57595"/>
    </ligand>
</feature>
<dbReference type="PANTHER" id="PTHR43707">
    <property type="entry name" value="HISTIDYL-TRNA SYNTHETASE"/>
    <property type="match status" value="1"/>
</dbReference>
<dbReference type="InterPro" id="IPR004517">
    <property type="entry name" value="HisZ"/>
</dbReference>
<comment type="miscellaneous">
    <text evidence="9">This function is generally fulfilled by the C-terminal part of HisG, which is missing in some bacteria such as this one.</text>
</comment>
<sequence>MPADALSSALLPAGLHDVLPSEAAHEAAAVERLLAEFAAQGYRRVDPPLVEFEENLLSGPGAAMSKQTFRLMDPHSQRMMAVRADITPQIARIATTRLKNEARPLRLCYAGQVLRVKGSQLRPERQFTQVGVELIGALEAEADAEVVLLAVQALTAIGVPHLSVDLCVPTMVSRICAGLGLGEEEIRELRAALDRKDAAAVAAVGGPAAALLESLMTASGPADRAMQALAALPLPEGAEKDRRRLTETLALLRAAMPGLTVTVDLVEHRGFEYQTGLSFTLFSRAAGELGQGGRYRAGAQGEARGDGKGDGRGEPATGFTLYMDTLLRAVPAAKAPGRVYVPHGTSWESARKLRAEGWVTVAGLAPVADAAAEAGRLHCGHWLADGDVRTVG</sequence>
<comment type="function">
    <text evidence="8 9">Required for the first step of histidine biosynthesis. May allow the feedback regulation of ATP phosphoribosyltransferase activity by histidine.</text>
</comment>
<dbReference type="RefSeq" id="WP_045583232.1">
    <property type="nucleotide sequence ID" value="NZ_CP012402.1"/>
</dbReference>
<dbReference type="SUPFAM" id="SSF55681">
    <property type="entry name" value="Class II aaRS and biotin synthetases"/>
    <property type="match status" value="1"/>
</dbReference>
<evidence type="ECO:0000256" key="2">
    <source>
        <dbReference type="ARBA" id="ARBA00004667"/>
    </source>
</evidence>
<keyword evidence="14" id="KW-1185">Reference proteome</keyword>
<dbReference type="GO" id="GO:0004821">
    <property type="term" value="F:histidine-tRNA ligase activity"/>
    <property type="evidence" value="ECO:0007669"/>
    <property type="project" value="TreeGrafter"/>
</dbReference>